<dbReference type="PANTHER" id="PTHR21586">
    <property type="entry name" value="TIPA"/>
    <property type="match status" value="1"/>
</dbReference>
<dbReference type="InParanoid" id="A0A151ZEJ5"/>
<comment type="caution">
    <text evidence="3">The sequence shown here is derived from an EMBL/GenBank/DDBJ whole genome shotgun (WGS) entry which is preliminary data.</text>
</comment>
<dbReference type="SMART" id="SM00332">
    <property type="entry name" value="PP2Cc"/>
    <property type="match status" value="1"/>
</dbReference>
<feature type="compositionally biased region" description="Polar residues" evidence="1">
    <location>
        <begin position="219"/>
        <end position="237"/>
    </location>
</feature>
<dbReference type="OMA" id="SKWGFIC"/>
<dbReference type="Proteomes" id="UP000076078">
    <property type="component" value="Unassembled WGS sequence"/>
</dbReference>
<dbReference type="InterPro" id="IPR036390">
    <property type="entry name" value="WH_DNA-bd_sf"/>
</dbReference>
<dbReference type="Gene3D" id="3.60.40.10">
    <property type="entry name" value="PPM-type phosphatase domain"/>
    <property type="match status" value="1"/>
</dbReference>
<reference evidence="3 4" key="1">
    <citation type="submission" date="2015-12" db="EMBL/GenBank/DDBJ databases">
        <title>Dictyostelia acquired genes for synthesis and detection of signals that induce cell-type specialization by lateral gene transfer from prokaryotes.</title>
        <authorList>
            <person name="Gloeckner G."/>
            <person name="Schaap P."/>
        </authorList>
    </citation>
    <scope>NUCLEOTIDE SEQUENCE [LARGE SCALE GENOMIC DNA]</scope>
    <source>
        <strain evidence="3 4">TK</strain>
    </source>
</reference>
<feature type="compositionally biased region" description="Polar residues" evidence="1">
    <location>
        <begin position="529"/>
        <end position="548"/>
    </location>
</feature>
<feature type="region of interest" description="Disordered" evidence="1">
    <location>
        <begin position="613"/>
        <end position="633"/>
    </location>
</feature>
<feature type="domain" description="PPM-type phosphatase" evidence="2">
    <location>
        <begin position="408"/>
        <end position="734"/>
    </location>
</feature>
<name>A0A151ZEJ5_TIELA</name>
<sequence length="778" mass="86804">METTALKEDEAQLIISKLRDLNTGIYSKFKGLEYFKSHQIVDWLTQNLQITRSKAVECGQMLWDRGVFEVVGYPFGDNDQLIFIKPPLPGTEEELQHQQQQQLLQWSKFRVEASSKDMLQADPIYKLHKSIAQATKLYQNLLKEKKQCVPPNTHLGLKLLDICLNLIMSNQKPNPNYYNLLVQLQDFATLPTTEEKDNAYLNPSPIPNTIPHDDHHNSPKLQSASHLSQQPHQQLTNQLSAVLSQQPQQQIIIESLDTSLEELLSNSQRIEKSLLDQINLIHHQSLHLKKLLIDPKVNSSTKKPLALTGNTNNNNNNQQSTQTTIYPNGFGDQSTHTDFMPNLSMLERQRSSGSIQGIDLAPVVIGSVQNQFPKFYITDSKNDSFITTVNGPPMDALESTIHSCFNQNFYARTISTYPHLPGHPKRDGDPICDHYCVQIQSSRVIAAVADGCSWGVRPAEAATRASISFVDFMSKALSNDVQTVQDAGNHILSAFNYAHNKIIEGKTDIWDAGTTTLIGGVLIELQQKPSATSTSGTNNITDLSKSVPLNNLNNNNNKDLTKSTVNSNSGNNASGNSTGKDPNTPPTKWGFICASVGDCKAFHYSHSSKKFTDITKNNRGNADDPKDPGGRLGPYVANGQPDLRNLCLHFLPCNENDIIFLVSDGAHDNFDPQTMGLLPKDLSISGYENWSDIESLKAQDAKAKYTSSFLKQKLFEGGEINPKFITERIMNHCTEITKSSREFMENNPNKPLPDNMKEYKGKMDHCTVLSFRVGKQLL</sequence>
<dbReference type="Gene3D" id="1.10.10.10">
    <property type="entry name" value="Winged helix-like DNA-binding domain superfamily/Winged helix DNA-binding domain"/>
    <property type="match status" value="1"/>
</dbReference>
<dbReference type="SUPFAM" id="SSF81606">
    <property type="entry name" value="PP2C-like"/>
    <property type="match status" value="1"/>
</dbReference>
<dbReference type="SUPFAM" id="SSF46785">
    <property type="entry name" value="Winged helix' DNA-binding domain"/>
    <property type="match status" value="1"/>
</dbReference>
<keyword evidence="4" id="KW-1185">Reference proteome</keyword>
<dbReference type="PANTHER" id="PTHR21586:SF0">
    <property type="entry name" value="PP2C-LIKE DOMAIN-CONTAINING PROTEIN CG9801"/>
    <property type="match status" value="1"/>
</dbReference>
<accession>A0A151ZEJ5</accession>
<dbReference type="FunCoup" id="A0A151ZEJ5">
    <property type="interactions" value="42"/>
</dbReference>
<protein>
    <submittedName>
        <fullName evidence="3">Protein phosphatase 2C-related protein</fullName>
    </submittedName>
</protein>
<feature type="compositionally biased region" description="Low complexity" evidence="1">
    <location>
        <begin position="549"/>
        <end position="579"/>
    </location>
</feature>
<feature type="region of interest" description="Disordered" evidence="1">
    <location>
        <begin position="196"/>
        <end position="241"/>
    </location>
</feature>
<gene>
    <name evidence="3" type="ORF">DLAC_06346</name>
</gene>
<proteinExistence type="predicted"/>
<dbReference type="InterPro" id="IPR001932">
    <property type="entry name" value="PPM-type_phosphatase-like_dom"/>
</dbReference>
<dbReference type="AlphaFoldDB" id="A0A151ZEJ5"/>
<evidence type="ECO:0000313" key="3">
    <source>
        <dbReference type="EMBL" id="KYQ92378.1"/>
    </source>
</evidence>
<dbReference type="InterPro" id="IPR053287">
    <property type="entry name" value="PP2C-like_domain"/>
</dbReference>
<feature type="region of interest" description="Disordered" evidence="1">
    <location>
        <begin position="529"/>
        <end position="584"/>
    </location>
</feature>
<dbReference type="CDD" id="cd04371">
    <property type="entry name" value="DEP"/>
    <property type="match status" value="1"/>
</dbReference>
<evidence type="ECO:0000259" key="2">
    <source>
        <dbReference type="SMART" id="SM00332"/>
    </source>
</evidence>
<dbReference type="EMBL" id="LODT01000029">
    <property type="protein sequence ID" value="KYQ92378.1"/>
    <property type="molecule type" value="Genomic_DNA"/>
</dbReference>
<evidence type="ECO:0000313" key="4">
    <source>
        <dbReference type="Proteomes" id="UP000076078"/>
    </source>
</evidence>
<dbReference type="InterPro" id="IPR036457">
    <property type="entry name" value="PPM-type-like_dom_sf"/>
</dbReference>
<dbReference type="OrthoDB" id="2556847at2759"/>
<evidence type="ECO:0000256" key="1">
    <source>
        <dbReference type="SAM" id="MobiDB-lite"/>
    </source>
</evidence>
<dbReference type="InterPro" id="IPR036388">
    <property type="entry name" value="WH-like_DNA-bd_sf"/>
</dbReference>
<organism evidence="3 4">
    <name type="scientific">Tieghemostelium lacteum</name>
    <name type="common">Slime mold</name>
    <name type="synonym">Dictyostelium lacteum</name>
    <dbReference type="NCBI Taxonomy" id="361077"/>
    <lineage>
        <taxon>Eukaryota</taxon>
        <taxon>Amoebozoa</taxon>
        <taxon>Evosea</taxon>
        <taxon>Eumycetozoa</taxon>
        <taxon>Dictyostelia</taxon>
        <taxon>Dictyosteliales</taxon>
        <taxon>Raperosteliaceae</taxon>
        <taxon>Tieghemostelium</taxon>
    </lineage>
</organism>